<protein>
    <submittedName>
        <fullName evidence="6">Radical SAM protein (TIGR04043 family)</fullName>
    </submittedName>
</protein>
<evidence type="ECO:0000259" key="5">
    <source>
        <dbReference type="PROSITE" id="PS51918"/>
    </source>
</evidence>
<dbReference type="InterPro" id="IPR016779">
    <property type="entry name" value="rSAM_MSMEG0568"/>
</dbReference>
<dbReference type="InterPro" id="IPR007197">
    <property type="entry name" value="rSAM"/>
</dbReference>
<dbReference type="EMBL" id="VLKZ01000002">
    <property type="protein sequence ID" value="TWI59105.1"/>
    <property type="molecule type" value="Genomic_DNA"/>
</dbReference>
<dbReference type="GO" id="GO:0046872">
    <property type="term" value="F:metal ion binding"/>
    <property type="evidence" value="ECO:0007669"/>
    <property type="project" value="UniProtKB-KW"/>
</dbReference>
<dbReference type="NCBIfam" id="NF045502">
    <property type="entry name" value="variant_rSAM"/>
    <property type="match status" value="1"/>
</dbReference>
<feature type="domain" description="Radical SAM core" evidence="5">
    <location>
        <begin position="119"/>
        <end position="355"/>
    </location>
</feature>
<evidence type="ECO:0000256" key="4">
    <source>
        <dbReference type="ARBA" id="ARBA00023014"/>
    </source>
</evidence>
<dbReference type="NCBIfam" id="TIGR04043">
    <property type="entry name" value="rSAM_MSMEG_0568"/>
    <property type="match status" value="1"/>
</dbReference>
<dbReference type="Gene3D" id="3.20.20.70">
    <property type="entry name" value="Aldolase class I"/>
    <property type="match status" value="1"/>
</dbReference>
<dbReference type="AlphaFoldDB" id="A0A562QQX4"/>
<evidence type="ECO:0000256" key="1">
    <source>
        <dbReference type="ARBA" id="ARBA00022691"/>
    </source>
</evidence>
<keyword evidence="3" id="KW-0408">Iron</keyword>
<dbReference type="PANTHER" id="PTHR43726">
    <property type="entry name" value="3-METHYLORNITHINE SYNTHASE"/>
    <property type="match status" value="1"/>
</dbReference>
<dbReference type="Pfam" id="PF04055">
    <property type="entry name" value="Radical_SAM"/>
    <property type="match status" value="1"/>
</dbReference>
<gene>
    <name evidence="6" type="ORF">IQ10_00817</name>
</gene>
<dbReference type="RefSeq" id="WP_144449188.1">
    <property type="nucleotide sequence ID" value="NZ_VLKZ01000002.1"/>
</dbReference>
<accession>A0A562QQX4</accession>
<keyword evidence="2" id="KW-0479">Metal-binding</keyword>
<organism evidence="6 7">
    <name type="scientific">Halalkalibacter nanhaiisediminis</name>
    <dbReference type="NCBI Taxonomy" id="688079"/>
    <lineage>
        <taxon>Bacteria</taxon>
        <taxon>Bacillati</taxon>
        <taxon>Bacillota</taxon>
        <taxon>Bacilli</taxon>
        <taxon>Bacillales</taxon>
        <taxon>Bacillaceae</taxon>
        <taxon>Halalkalibacter</taxon>
    </lineage>
</organism>
<dbReference type="InterPro" id="IPR013785">
    <property type="entry name" value="Aldolase_TIM"/>
</dbReference>
<sequence>MNELDVTKKKVSSLYSVETLLVDLHNKGMQTTGLTIGGRKGGAGPTDDRAFILNGKPVMIPVLNEPAKHSPYSLVQESSTLSLKHEELRSPIATFLEAVKRPKFYDLTTKDGIPYNKIAVLHGADVLASTVIQTCIRWSKEKRCQFCAIGQSLESGNTIARKKPKQLAEVVKAAEKLDHIKHITLTTGTPNETDRGALYLAECVKAIREVSDLPIQVQCEPPEDDTLYQVLKDAGANTIGLHVESFDEDVRRKVMPSKSEITLETYFKAFKKAVSVFGRNQVSTYVIIGLGEDLEKTIDGCEKAAKLGVYPFVVPLRPLQGTMLEFAEPPSSELMTTIYGRVSNILETENLSSTKSEAGCAKCGACSALPFFEKVIDKEGIDYAEELRN</sequence>
<dbReference type="GO" id="GO:0016740">
    <property type="term" value="F:transferase activity"/>
    <property type="evidence" value="ECO:0007669"/>
    <property type="project" value="TreeGrafter"/>
</dbReference>
<proteinExistence type="predicted"/>
<dbReference type="SMART" id="SM00729">
    <property type="entry name" value="Elp3"/>
    <property type="match status" value="1"/>
</dbReference>
<dbReference type="InterPro" id="IPR058240">
    <property type="entry name" value="rSAM_sf"/>
</dbReference>
<dbReference type="Proteomes" id="UP000315711">
    <property type="component" value="Unassembled WGS sequence"/>
</dbReference>
<dbReference type="PROSITE" id="PS51918">
    <property type="entry name" value="RADICAL_SAM"/>
    <property type="match status" value="1"/>
</dbReference>
<dbReference type="InterPro" id="IPR006638">
    <property type="entry name" value="Elp3/MiaA/NifB-like_rSAM"/>
</dbReference>
<dbReference type="SFLD" id="SFLDG01107">
    <property type="entry name" value="Uncharacterised_Radical_SAM_Su"/>
    <property type="match status" value="1"/>
</dbReference>
<dbReference type="PANTHER" id="PTHR43726:SF1">
    <property type="entry name" value="BIOTIN SYNTHASE"/>
    <property type="match status" value="1"/>
</dbReference>
<evidence type="ECO:0000256" key="3">
    <source>
        <dbReference type="ARBA" id="ARBA00023004"/>
    </source>
</evidence>
<dbReference type="SUPFAM" id="SSF102114">
    <property type="entry name" value="Radical SAM enzymes"/>
    <property type="match status" value="1"/>
</dbReference>
<dbReference type="CDD" id="cd01335">
    <property type="entry name" value="Radical_SAM"/>
    <property type="match status" value="1"/>
</dbReference>
<keyword evidence="7" id="KW-1185">Reference proteome</keyword>
<reference evidence="6 7" key="1">
    <citation type="journal article" date="2015" name="Stand. Genomic Sci.">
        <title>Genomic Encyclopedia of Bacterial and Archaeal Type Strains, Phase III: the genomes of soil and plant-associated and newly described type strains.</title>
        <authorList>
            <person name="Whitman W.B."/>
            <person name="Woyke T."/>
            <person name="Klenk H.P."/>
            <person name="Zhou Y."/>
            <person name="Lilburn T.G."/>
            <person name="Beck B.J."/>
            <person name="De Vos P."/>
            <person name="Vandamme P."/>
            <person name="Eisen J.A."/>
            <person name="Garrity G."/>
            <person name="Hugenholtz P."/>
            <person name="Kyrpides N.C."/>
        </authorList>
    </citation>
    <scope>NUCLEOTIDE SEQUENCE [LARGE SCALE GENOMIC DNA]</scope>
    <source>
        <strain evidence="6 7">CGMCC 1.10116</strain>
    </source>
</reference>
<name>A0A562QQX4_9BACI</name>
<keyword evidence="1" id="KW-0949">S-adenosyl-L-methionine</keyword>
<evidence type="ECO:0000313" key="6">
    <source>
        <dbReference type="EMBL" id="TWI59105.1"/>
    </source>
</evidence>
<dbReference type="SFLD" id="SFLDS00029">
    <property type="entry name" value="Radical_SAM"/>
    <property type="match status" value="1"/>
</dbReference>
<keyword evidence="4" id="KW-0411">Iron-sulfur</keyword>
<comment type="caution">
    <text evidence="6">The sequence shown here is derived from an EMBL/GenBank/DDBJ whole genome shotgun (WGS) entry which is preliminary data.</text>
</comment>
<evidence type="ECO:0000313" key="7">
    <source>
        <dbReference type="Proteomes" id="UP000315711"/>
    </source>
</evidence>
<evidence type="ECO:0000256" key="2">
    <source>
        <dbReference type="ARBA" id="ARBA00022723"/>
    </source>
</evidence>
<dbReference type="InterPro" id="IPR034422">
    <property type="entry name" value="HydE/PylB-like"/>
</dbReference>
<dbReference type="GO" id="GO:0051536">
    <property type="term" value="F:iron-sulfur cluster binding"/>
    <property type="evidence" value="ECO:0007669"/>
    <property type="project" value="UniProtKB-KW"/>
</dbReference>
<dbReference type="OrthoDB" id="5391057at2"/>